<proteinExistence type="predicted"/>
<evidence type="ECO:0000313" key="3">
    <source>
        <dbReference type="Proteomes" id="UP000831692"/>
    </source>
</evidence>
<keyword evidence="3" id="KW-1185">Reference proteome</keyword>
<feature type="transmembrane region" description="Helical" evidence="1">
    <location>
        <begin position="104"/>
        <end position="123"/>
    </location>
</feature>
<evidence type="ECO:0000256" key="1">
    <source>
        <dbReference type="SAM" id="Phobius"/>
    </source>
</evidence>
<feature type="transmembrane region" description="Helical" evidence="1">
    <location>
        <begin position="56"/>
        <end position="73"/>
    </location>
</feature>
<accession>A0ABM7XX17</accession>
<keyword evidence="1" id="KW-0812">Transmembrane</keyword>
<sequence length="128" mass="14834">MLFYSPPDYSLKEIVLMWVSGIILFSSLMYVAYTYIINLDSVISLSFNDKTYELAINHLLLLGIVGILLLVYMKFLTSPYAYWIYVPSSIILMISNFYAPQGLIFIISFISIILLFILDIIFLEPYLF</sequence>
<dbReference type="EMBL" id="AP025635">
    <property type="protein sequence ID" value="BDG69667.1"/>
    <property type="molecule type" value="Genomic_DNA"/>
</dbReference>
<keyword evidence="1" id="KW-0472">Membrane</keyword>
<protein>
    <recommendedName>
        <fullName evidence="4">Transporter</fullName>
    </recommendedName>
</protein>
<dbReference type="Proteomes" id="UP000831692">
    <property type="component" value="Chromosome"/>
</dbReference>
<evidence type="ECO:0000313" key="2">
    <source>
        <dbReference type="EMBL" id="BDG69667.1"/>
    </source>
</evidence>
<reference evidence="2 3" key="1">
    <citation type="submission" date="2022-03" db="EMBL/GenBank/DDBJ databases">
        <title>Complete genome sequence of Enterococcus innesii DB-1.</title>
        <authorList>
            <person name="Fukuda D."/>
            <person name="Nolasco-Hipolito C."/>
        </authorList>
    </citation>
    <scope>NUCLEOTIDE SEQUENCE [LARGE SCALE GENOMIC DNA]</scope>
    <source>
        <strain evidence="2 3">DB-1</strain>
    </source>
</reference>
<organism evidence="2 3">
    <name type="scientific">Enterococcus innesii</name>
    <dbReference type="NCBI Taxonomy" id="2839759"/>
    <lineage>
        <taxon>Bacteria</taxon>
        <taxon>Bacillati</taxon>
        <taxon>Bacillota</taxon>
        <taxon>Bacilli</taxon>
        <taxon>Lactobacillales</taxon>
        <taxon>Enterococcaceae</taxon>
        <taxon>Enterococcus</taxon>
    </lineage>
</organism>
<gene>
    <name evidence="2" type="ORF">ENLAB_32310</name>
</gene>
<evidence type="ECO:0008006" key="4">
    <source>
        <dbReference type="Google" id="ProtNLM"/>
    </source>
</evidence>
<feature type="transmembrane region" description="Helical" evidence="1">
    <location>
        <begin position="15"/>
        <end position="36"/>
    </location>
</feature>
<keyword evidence="1" id="KW-1133">Transmembrane helix</keyword>
<feature type="transmembrane region" description="Helical" evidence="1">
    <location>
        <begin position="80"/>
        <end position="98"/>
    </location>
</feature>
<name>A0ABM7XX17_9ENTE</name>